<gene>
    <name evidence="2" type="ORF">BJY28_000971</name>
</gene>
<reference evidence="2 3" key="1">
    <citation type="submission" date="2020-07" db="EMBL/GenBank/DDBJ databases">
        <title>Sequencing the genomes of 1000 actinobacteria strains.</title>
        <authorList>
            <person name="Klenk H.-P."/>
        </authorList>
    </citation>
    <scope>NUCLEOTIDE SEQUENCE [LARGE SCALE GENOMIC DNA]</scope>
    <source>
        <strain evidence="2 3">DSM 24723</strain>
    </source>
</reference>
<keyword evidence="3" id="KW-1185">Reference proteome</keyword>
<sequence length="323" mass="35295">MTTTPRTYRDQQTWRDLQEFLPERLRLTEPEQEPTEERWRWRGHEVHLDRYRNPDAAVRVLLHHGVGTNGRQMSLILGAPLARAGYDVVAVDNLGYGLTDVAEGATPTYDDWVQLVLDLLAEEDDGRPVVLYGLSAGGMLTYHVAAAAPKGSIAGIVGMTFLDQRVQSVFDATAHDIVTSRVGGPAMKLLGPTPLGTIPYPMSLAGKMSALVNDKDAMRLLAKDRSSAGNWVSLRFLADYITYVPAVEPADFDACPVLLTQPAEDRWTPYEVSTPVLDQITKVPVSVEHLEGAGHLPLEEPGLAQMEAAVIAFVEQVTGDAKA</sequence>
<dbReference type="PANTHER" id="PTHR46438:SF2">
    <property type="entry name" value="ALPHA_BETA-HYDROLASES SUPERFAMILY PROTEIN"/>
    <property type="match status" value="1"/>
</dbReference>
<evidence type="ECO:0000259" key="1">
    <source>
        <dbReference type="Pfam" id="PF12697"/>
    </source>
</evidence>
<dbReference type="RefSeq" id="WP_179461999.1">
    <property type="nucleotide sequence ID" value="NZ_JACBZX010000001.1"/>
</dbReference>
<dbReference type="Proteomes" id="UP000592181">
    <property type="component" value="Unassembled WGS sequence"/>
</dbReference>
<accession>A0A852WZN9</accession>
<feature type="domain" description="AB hydrolase-1" evidence="1">
    <location>
        <begin position="60"/>
        <end position="301"/>
    </location>
</feature>
<dbReference type="AlphaFoldDB" id="A0A852WZN9"/>
<dbReference type="Gene3D" id="3.40.50.1820">
    <property type="entry name" value="alpha/beta hydrolase"/>
    <property type="match status" value="1"/>
</dbReference>
<dbReference type="SUPFAM" id="SSF53474">
    <property type="entry name" value="alpha/beta-Hydrolases"/>
    <property type="match status" value="1"/>
</dbReference>
<dbReference type="InterPro" id="IPR000073">
    <property type="entry name" value="AB_hydrolase_1"/>
</dbReference>
<comment type="caution">
    <text evidence="2">The sequence shown here is derived from an EMBL/GenBank/DDBJ whole genome shotgun (WGS) entry which is preliminary data.</text>
</comment>
<dbReference type="PANTHER" id="PTHR46438">
    <property type="entry name" value="ALPHA/BETA-HYDROLASES SUPERFAMILY PROTEIN"/>
    <property type="match status" value="1"/>
</dbReference>
<proteinExistence type="predicted"/>
<dbReference type="Pfam" id="PF12697">
    <property type="entry name" value="Abhydrolase_6"/>
    <property type="match status" value="1"/>
</dbReference>
<organism evidence="2 3">
    <name type="scientific">Janibacter alkaliphilus</name>
    <dbReference type="NCBI Taxonomy" id="1069963"/>
    <lineage>
        <taxon>Bacteria</taxon>
        <taxon>Bacillati</taxon>
        <taxon>Actinomycetota</taxon>
        <taxon>Actinomycetes</taxon>
        <taxon>Micrococcales</taxon>
        <taxon>Intrasporangiaceae</taxon>
        <taxon>Janibacter</taxon>
    </lineage>
</organism>
<dbReference type="InterPro" id="IPR029058">
    <property type="entry name" value="AB_hydrolase_fold"/>
</dbReference>
<dbReference type="GO" id="GO:0003824">
    <property type="term" value="F:catalytic activity"/>
    <property type="evidence" value="ECO:0007669"/>
    <property type="project" value="UniProtKB-ARBA"/>
</dbReference>
<evidence type="ECO:0000313" key="2">
    <source>
        <dbReference type="EMBL" id="NYG36502.1"/>
    </source>
</evidence>
<name>A0A852WZN9_9MICO</name>
<evidence type="ECO:0000313" key="3">
    <source>
        <dbReference type="Proteomes" id="UP000592181"/>
    </source>
</evidence>
<protein>
    <submittedName>
        <fullName evidence="2">Pimeloyl-ACP methyl ester carboxylesterase</fullName>
    </submittedName>
</protein>
<dbReference type="EMBL" id="JACBZX010000001">
    <property type="protein sequence ID" value="NYG36502.1"/>
    <property type="molecule type" value="Genomic_DNA"/>
</dbReference>